<evidence type="ECO:0000256" key="1">
    <source>
        <dbReference type="SAM" id="MobiDB-lite"/>
    </source>
</evidence>
<dbReference type="OrthoDB" id="3231855at2759"/>
<dbReference type="InterPro" id="IPR013899">
    <property type="entry name" value="DUF1771"/>
</dbReference>
<dbReference type="SMART" id="SM00463">
    <property type="entry name" value="SMR"/>
    <property type="match status" value="1"/>
</dbReference>
<dbReference type="EMBL" id="LK052945">
    <property type="protein sequence ID" value="CDR44944.1"/>
    <property type="molecule type" value="Genomic_DNA"/>
</dbReference>
<feature type="compositionally biased region" description="Basic and acidic residues" evidence="1">
    <location>
        <begin position="143"/>
        <end position="158"/>
    </location>
</feature>
<dbReference type="InterPro" id="IPR053020">
    <property type="entry name" value="Smr_domain_protein"/>
</dbReference>
<gene>
    <name evidence="3" type="ORF">RHTO0S_10e03488g</name>
</gene>
<protein>
    <submittedName>
        <fullName evidence="3">RHTO0S10e03488g1_1</fullName>
    </submittedName>
</protein>
<dbReference type="PANTHER" id="PTHR47417:SF1">
    <property type="entry name" value="SMR DOMAIN-CONTAINING PROTEIN YPL199C"/>
    <property type="match status" value="1"/>
</dbReference>
<proteinExistence type="predicted"/>
<evidence type="ECO:0000313" key="3">
    <source>
        <dbReference type="EMBL" id="CDR44944.1"/>
    </source>
</evidence>
<feature type="region of interest" description="Disordered" evidence="1">
    <location>
        <begin position="137"/>
        <end position="158"/>
    </location>
</feature>
<feature type="region of interest" description="Disordered" evidence="1">
    <location>
        <begin position="26"/>
        <end position="89"/>
    </location>
</feature>
<feature type="domain" description="Smr" evidence="2">
    <location>
        <begin position="183"/>
        <end position="259"/>
    </location>
</feature>
<dbReference type="SUPFAM" id="SSF160443">
    <property type="entry name" value="SMR domain-like"/>
    <property type="match status" value="1"/>
</dbReference>
<sequence length="285" mass="31248">MSFTFNDFVRVAKKLFKFWKKYQAQQQQQQGHGGQPQQGGYGGQQQPQHGQSPYPQHAPQQQPWQSSPYPPAHGGKPHGGQVAGGYAGGGGYGAHDGPATNADMANAQNAHYVDLRNRAIREGDLMGQCFEASRNAYSSGDGGRAHDLSMEGKQHQREKDRLNAEAAEWIYRENNKVQPQGTIDLHGLYVQEAIEYTEKGIADARQRNMPELRVIVGKGNHSPSHVAKIKPAIASLMERERLTASLDPHNGGVLVVQLQGQGGGRGAGQFLREMEQSRDNDCVVM</sequence>
<feature type="compositionally biased region" description="Low complexity" evidence="1">
    <location>
        <begin position="44"/>
        <end position="67"/>
    </location>
</feature>
<feature type="compositionally biased region" description="Gly residues" evidence="1">
    <location>
        <begin position="77"/>
        <end position="89"/>
    </location>
</feature>
<feature type="compositionally biased region" description="Gly residues" evidence="1">
    <location>
        <begin position="31"/>
        <end position="43"/>
    </location>
</feature>
<name>A0A061B538_RHOTO</name>
<dbReference type="AlphaFoldDB" id="A0A061B538"/>
<accession>A0A061B538</accession>
<dbReference type="Pfam" id="PF08590">
    <property type="entry name" value="DUF1771"/>
    <property type="match status" value="1"/>
</dbReference>
<dbReference type="SMART" id="SM01162">
    <property type="entry name" value="DUF1771"/>
    <property type="match status" value="1"/>
</dbReference>
<dbReference type="Gene3D" id="3.30.1370.110">
    <property type="match status" value="1"/>
</dbReference>
<dbReference type="InterPro" id="IPR002625">
    <property type="entry name" value="Smr_dom"/>
</dbReference>
<dbReference type="PROSITE" id="PS50828">
    <property type="entry name" value="SMR"/>
    <property type="match status" value="1"/>
</dbReference>
<organism evidence="3">
    <name type="scientific">Rhodotorula toruloides</name>
    <name type="common">Yeast</name>
    <name type="synonym">Rhodosporidium toruloides</name>
    <dbReference type="NCBI Taxonomy" id="5286"/>
    <lineage>
        <taxon>Eukaryota</taxon>
        <taxon>Fungi</taxon>
        <taxon>Dikarya</taxon>
        <taxon>Basidiomycota</taxon>
        <taxon>Pucciniomycotina</taxon>
        <taxon>Microbotryomycetes</taxon>
        <taxon>Sporidiobolales</taxon>
        <taxon>Sporidiobolaceae</taxon>
        <taxon>Rhodotorula</taxon>
    </lineage>
</organism>
<evidence type="ECO:0000259" key="2">
    <source>
        <dbReference type="PROSITE" id="PS50828"/>
    </source>
</evidence>
<dbReference type="Pfam" id="PF01713">
    <property type="entry name" value="Smr"/>
    <property type="match status" value="1"/>
</dbReference>
<dbReference type="InterPro" id="IPR036063">
    <property type="entry name" value="Smr_dom_sf"/>
</dbReference>
<dbReference type="PANTHER" id="PTHR47417">
    <property type="entry name" value="SMR DOMAIN-CONTAINING PROTEIN YPL199C"/>
    <property type="match status" value="1"/>
</dbReference>
<reference evidence="3" key="1">
    <citation type="journal article" date="2014" name="Genome Announc.">
        <title>Draft genome sequence of Rhodosporidium toruloides CECT1137, an oleaginous yeast of biotechnological interest.</title>
        <authorList>
            <person name="Morin N."/>
            <person name="Calcas X."/>
            <person name="Devillers H."/>
            <person name="Durrens P."/>
            <person name="Sherman D.J."/>
            <person name="Nicaud J.-M."/>
            <person name="Neuveglise C."/>
        </authorList>
    </citation>
    <scope>NUCLEOTIDE SEQUENCE</scope>
    <source>
        <strain evidence="3">CECT1137</strain>
    </source>
</reference>